<evidence type="ECO:0000256" key="1">
    <source>
        <dbReference type="SAM" id="Coils"/>
    </source>
</evidence>
<dbReference type="EMBL" id="FXTH01000021">
    <property type="protein sequence ID" value="SMO89966.1"/>
    <property type="molecule type" value="Genomic_DNA"/>
</dbReference>
<keyword evidence="3" id="KW-1185">Reference proteome</keyword>
<evidence type="ECO:0000313" key="2">
    <source>
        <dbReference type="EMBL" id="SMO89966.1"/>
    </source>
</evidence>
<dbReference type="AlphaFoldDB" id="A0A521F1M2"/>
<evidence type="ECO:0000313" key="3">
    <source>
        <dbReference type="Proteomes" id="UP000317593"/>
    </source>
</evidence>
<proteinExistence type="predicted"/>
<dbReference type="RefSeq" id="WP_142715849.1">
    <property type="nucleotide sequence ID" value="NZ_FXTH01000021.1"/>
</dbReference>
<reference evidence="2 3" key="1">
    <citation type="submission" date="2017-05" db="EMBL/GenBank/DDBJ databases">
        <authorList>
            <person name="Varghese N."/>
            <person name="Submissions S."/>
        </authorList>
    </citation>
    <scope>NUCLEOTIDE SEQUENCE [LARGE SCALE GENOMIC DNA]</scope>
    <source>
        <strain evidence="2 3">DSM 21194</strain>
    </source>
</reference>
<organism evidence="2 3">
    <name type="scientific">Fodinibius sediminis</name>
    <dbReference type="NCBI Taxonomy" id="1214077"/>
    <lineage>
        <taxon>Bacteria</taxon>
        <taxon>Pseudomonadati</taxon>
        <taxon>Balneolota</taxon>
        <taxon>Balneolia</taxon>
        <taxon>Balneolales</taxon>
        <taxon>Balneolaceae</taxon>
        <taxon>Fodinibius</taxon>
    </lineage>
</organism>
<feature type="coiled-coil region" evidence="1">
    <location>
        <begin position="30"/>
        <end position="57"/>
    </location>
</feature>
<name>A0A521F1M2_9BACT</name>
<dbReference type="Proteomes" id="UP000317593">
    <property type="component" value="Unassembled WGS sequence"/>
</dbReference>
<sequence length="269" mass="31939">MDLVDRDIIQQKYDRYVEHYNESNNLIGTYAELLTIKEGLQQRLQELNEKFDLFIEDIEYYLEKIYDPTTSSDGKDIEEDLIESNHVKLVENIIEHIKWEVGHFLHISQPNDFINQNYRQIEKVFNAYQRHGQEQKTKRALEAITFYGKEYEQAYYHLRGIKAVTNKIIDGDYPTELKDYRDLQEQEKKEISEEYMPHHNTREGLVEDLKKVIHNIQTQPRFFHKDGTIKHTTVAGYAVSQKWFADKHGYGERGLHGHIKKISEGMKST</sequence>
<keyword evidence="1" id="KW-0175">Coiled coil</keyword>
<gene>
    <name evidence="2" type="ORF">SAMN06265218_12136</name>
</gene>
<accession>A0A521F1M2</accession>
<protein>
    <submittedName>
        <fullName evidence="2">Uncharacterized protein</fullName>
    </submittedName>
</protein>